<keyword evidence="5" id="KW-0408">Iron</keyword>
<dbReference type="PANTHER" id="PTHR47366">
    <property type="entry name" value="TWO-ON-TWO HEMOGLOBIN-3"/>
    <property type="match status" value="1"/>
</dbReference>
<dbReference type="InterPro" id="IPR009050">
    <property type="entry name" value="Globin-like_sf"/>
</dbReference>
<dbReference type="Gene3D" id="1.10.490.10">
    <property type="entry name" value="Globins"/>
    <property type="match status" value="1"/>
</dbReference>
<sequence length="139" mass="15926">MSQENPATSENPATPYEKIGGEAGVEKLVNRFYDLMDSLPEAREVRAIHAKSLKGSRRKLILFLSGWLGGPDLYVEKYGHPRLRQRHFPFAIGVQERDQWLMCMDQSLLENVTDERLRQELSVAFARLGDHMRNQAEVA</sequence>
<comment type="cofactor">
    <cofactor evidence="1">
        <name>heme</name>
        <dbReference type="ChEBI" id="CHEBI:30413"/>
    </cofactor>
</comment>
<comment type="similarity">
    <text evidence="6">Belongs to the truncated hemoglobin family. Group II subfamily.</text>
</comment>
<evidence type="ECO:0000256" key="4">
    <source>
        <dbReference type="ARBA" id="ARBA00022723"/>
    </source>
</evidence>
<dbReference type="RefSeq" id="WP_341369562.1">
    <property type="nucleotide sequence ID" value="NZ_JBBPCO010000001.1"/>
</dbReference>
<reference evidence="7 8" key="1">
    <citation type="submission" date="2024-04" db="EMBL/GenBank/DDBJ databases">
        <authorList>
            <person name="Abashina T."/>
            <person name="Shaikin A."/>
        </authorList>
    </citation>
    <scope>NUCLEOTIDE SEQUENCE [LARGE SCALE GENOMIC DNA]</scope>
    <source>
        <strain evidence="7 8">AAFK</strain>
    </source>
</reference>
<keyword evidence="2" id="KW-0813">Transport</keyword>
<dbReference type="Proteomes" id="UP001446205">
    <property type="component" value="Unassembled WGS sequence"/>
</dbReference>
<dbReference type="EMBL" id="JBBPCO010000001">
    <property type="protein sequence ID" value="MEK8088500.1"/>
    <property type="molecule type" value="Genomic_DNA"/>
</dbReference>
<evidence type="ECO:0000256" key="3">
    <source>
        <dbReference type="ARBA" id="ARBA00022617"/>
    </source>
</evidence>
<proteinExistence type="inferred from homology"/>
<accession>A0ABU9D724</accession>
<dbReference type="CDD" id="cd14773">
    <property type="entry name" value="TrHb2_PhHbO-like_O"/>
    <property type="match status" value="1"/>
</dbReference>
<dbReference type="InterPro" id="IPR012292">
    <property type="entry name" value="Globin/Proto"/>
</dbReference>
<evidence type="ECO:0000256" key="1">
    <source>
        <dbReference type="ARBA" id="ARBA00001971"/>
    </source>
</evidence>
<dbReference type="PANTHER" id="PTHR47366:SF1">
    <property type="entry name" value="TWO-ON-TWO HEMOGLOBIN-3"/>
    <property type="match status" value="1"/>
</dbReference>
<evidence type="ECO:0000256" key="5">
    <source>
        <dbReference type="ARBA" id="ARBA00023004"/>
    </source>
</evidence>
<evidence type="ECO:0000313" key="8">
    <source>
        <dbReference type="Proteomes" id="UP001446205"/>
    </source>
</evidence>
<evidence type="ECO:0000313" key="7">
    <source>
        <dbReference type="EMBL" id="MEK8088500.1"/>
    </source>
</evidence>
<dbReference type="InterPro" id="IPR019795">
    <property type="entry name" value="Globin_bac-like_CS"/>
</dbReference>
<dbReference type="Pfam" id="PF01152">
    <property type="entry name" value="Bac_globin"/>
    <property type="match status" value="1"/>
</dbReference>
<organism evidence="7 8">
    <name type="scientific">Thermithiobacillus plumbiphilus</name>
    <dbReference type="NCBI Taxonomy" id="1729899"/>
    <lineage>
        <taxon>Bacteria</taxon>
        <taxon>Pseudomonadati</taxon>
        <taxon>Pseudomonadota</taxon>
        <taxon>Acidithiobacillia</taxon>
        <taxon>Acidithiobacillales</taxon>
        <taxon>Thermithiobacillaceae</taxon>
        <taxon>Thermithiobacillus</taxon>
    </lineage>
</organism>
<comment type="caution">
    <text evidence="7">The sequence shown here is derived from an EMBL/GenBank/DDBJ whole genome shotgun (WGS) entry which is preliminary data.</text>
</comment>
<dbReference type="SUPFAM" id="SSF46458">
    <property type="entry name" value="Globin-like"/>
    <property type="match status" value="1"/>
</dbReference>
<evidence type="ECO:0000256" key="6">
    <source>
        <dbReference type="ARBA" id="ARBA00034496"/>
    </source>
</evidence>
<keyword evidence="3" id="KW-0349">Heme</keyword>
<keyword evidence="8" id="KW-1185">Reference proteome</keyword>
<protein>
    <submittedName>
        <fullName evidence="7">Group II truncated hemoglobin</fullName>
    </submittedName>
</protein>
<dbReference type="InterPro" id="IPR044203">
    <property type="entry name" value="GlbO/GLB3-like"/>
</dbReference>
<dbReference type="PROSITE" id="PS01213">
    <property type="entry name" value="GLOBIN_FAM_2"/>
    <property type="match status" value="1"/>
</dbReference>
<dbReference type="InterPro" id="IPR001486">
    <property type="entry name" value="Hemoglobin_trunc"/>
</dbReference>
<keyword evidence="4" id="KW-0479">Metal-binding</keyword>
<gene>
    <name evidence="7" type="ORF">WOB96_01860</name>
</gene>
<name>A0ABU9D724_9PROT</name>
<evidence type="ECO:0000256" key="2">
    <source>
        <dbReference type="ARBA" id="ARBA00022448"/>
    </source>
</evidence>